<proteinExistence type="predicted"/>
<dbReference type="EMBL" id="JAAGYU010002807">
    <property type="protein sequence ID" value="NEL81640.1"/>
    <property type="molecule type" value="Genomic_DNA"/>
</dbReference>
<evidence type="ECO:0000313" key="1">
    <source>
        <dbReference type="EMBL" id="NEL81640.1"/>
    </source>
</evidence>
<feature type="non-terminal residue" evidence="1">
    <location>
        <position position="71"/>
    </location>
</feature>
<comment type="caution">
    <text evidence="1">The sequence shown here is derived from an EMBL/GenBank/DDBJ whole genome shotgun (WGS) entry which is preliminary data.</text>
</comment>
<gene>
    <name evidence="1" type="ORF">G3W61_35830</name>
</gene>
<accession>A0A7X5N534</accession>
<organism evidence="1 2">
    <name type="scientific">Xanthomonas perforans</name>
    <dbReference type="NCBI Taxonomy" id="442694"/>
    <lineage>
        <taxon>Bacteria</taxon>
        <taxon>Pseudomonadati</taxon>
        <taxon>Pseudomonadota</taxon>
        <taxon>Gammaproteobacteria</taxon>
        <taxon>Lysobacterales</taxon>
        <taxon>Lysobacteraceae</taxon>
        <taxon>Xanthomonas</taxon>
    </lineage>
</organism>
<evidence type="ECO:0000313" key="2">
    <source>
        <dbReference type="Proteomes" id="UP000471082"/>
    </source>
</evidence>
<dbReference type="Gene3D" id="3.30.565.10">
    <property type="entry name" value="Histidine kinase-like ATPase, C-terminal domain"/>
    <property type="match status" value="1"/>
</dbReference>
<dbReference type="Proteomes" id="UP000471082">
    <property type="component" value="Unassembled WGS sequence"/>
</dbReference>
<protein>
    <submittedName>
        <fullName evidence="1">Molecular chaperone HtpG</fullName>
    </submittedName>
</protein>
<dbReference type="AlphaFoldDB" id="A0A7X5N534"/>
<reference evidence="1 2" key="1">
    <citation type="submission" date="2019-11" db="EMBL/GenBank/DDBJ databases">
        <title>Genome-resolved metagenomics to study the prevalence of co-infection and intraspecific heterogeneity among plant pathogen metapopulations.</title>
        <authorList>
            <person name="Newberry E."/>
            <person name="Bhandari R."/>
            <person name="Kemble J."/>
            <person name="Sikora E."/>
            <person name="Potnis N."/>
        </authorList>
    </citation>
    <scope>NUCLEOTIDE SEQUENCE [LARGE SCALE GENOMIC DNA]</scope>
    <source>
        <strain evidence="1">Xp_Tom_Tuscaloosa_18b</strain>
    </source>
</reference>
<dbReference type="InterPro" id="IPR036890">
    <property type="entry name" value="HATPase_C_sf"/>
</dbReference>
<dbReference type="SUPFAM" id="SSF55874">
    <property type="entry name" value="ATPase domain of HSP90 chaperone/DNA topoisomerase II/histidine kinase"/>
    <property type="match status" value="1"/>
</dbReference>
<name>A0A7X5N534_XANPE</name>
<sequence length="71" mass="8034">MQDHTSEATDASQIRRAGVDLNGLMSVLSKHLYSTPVVALRELVQNAHDSILRRRLEQPDWQGESRIEVHA</sequence>